<dbReference type="EMBL" id="PFLI01000047">
    <property type="protein sequence ID" value="PIY72384.1"/>
    <property type="molecule type" value="Genomic_DNA"/>
</dbReference>
<proteinExistence type="predicted"/>
<dbReference type="InterPro" id="IPR038087">
    <property type="entry name" value="RNAP_delta_N_dom_sf"/>
</dbReference>
<organism evidence="3 4">
    <name type="scientific">Candidatus Roizmanbacteria bacterium CG_4_10_14_0_8_um_filter_33_9</name>
    <dbReference type="NCBI Taxonomy" id="1974826"/>
    <lineage>
        <taxon>Bacteria</taxon>
        <taxon>Candidatus Roizmaniibacteriota</taxon>
    </lineage>
</organism>
<dbReference type="InterPro" id="IPR007630">
    <property type="entry name" value="RNA_pol_sigma70_r4"/>
</dbReference>
<evidence type="ECO:0000313" key="4">
    <source>
        <dbReference type="Proteomes" id="UP000229401"/>
    </source>
</evidence>
<dbReference type="PROSITE" id="PS51913">
    <property type="entry name" value="HTH_HARE"/>
    <property type="match status" value="1"/>
</dbReference>
<evidence type="ECO:0000256" key="1">
    <source>
        <dbReference type="ARBA" id="ARBA00023163"/>
    </source>
</evidence>
<evidence type="ECO:0000259" key="2">
    <source>
        <dbReference type="PROSITE" id="PS51913"/>
    </source>
</evidence>
<dbReference type="InterPro" id="IPR036388">
    <property type="entry name" value="WH-like_DNA-bd_sf"/>
</dbReference>
<dbReference type="GO" id="GO:0006352">
    <property type="term" value="P:DNA-templated transcription initiation"/>
    <property type="evidence" value="ECO:0007669"/>
    <property type="project" value="InterPro"/>
</dbReference>
<dbReference type="InterPro" id="IPR050239">
    <property type="entry name" value="Sigma-70_RNA_pol_init_factors"/>
</dbReference>
<dbReference type="InterPro" id="IPR000943">
    <property type="entry name" value="RNA_pol_sigma70"/>
</dbReference>
<dbReference type="PROSITE" id="PS00716">
    <property type="entry name" value="SIGMA70_2"/>
    <property type="match status" value="1"/>
</dbReference>
<evidence type="ECO:0000313" key="3">
    <source>
        <dbReference type="EMBL" id="PIY72384.1"/>
    </source>
</evidence>
<dbReference type="PANTHER" id="PTHR30603:SF47">
    <property type="entry name" value="RNA POLYMERASE SIGMA FACTOR SIGD, CHLOROPLASTIC"/>
    <property type="match status" value="1"/>
</dbReference>
<dbReference type="CDD" id="cd06171">
    <property type="entry name" value="Sigma70_r4"/>
    <property type="match status" value="1"/>
</dbReference>
<dbReference type="InterPro" id="IPR013324">
    <property type="entry name" value="RNA_pol_sigma_r3/r4-like"/>
</dbReference>
<dbReference type="GO" id="GO:0003700">
    <property type="term" value="F:DNA-binding transcription factor activity"/>
    <property type="evidence" value="ECO:0007669"/>
    <property type="project" value="InterPro"/>
</dbReference>
<dbReference type="PANTHER" id="PTHR30603">
    <property type="entry name" value="RNA POLYMERASE SIGMA FACTOR RPO"/>
    <property type="match status" value="1"/>
</dbReference>
<dbReference type="Pfam" id="PF04545">
    <property type="entry name" value="Sigma70_r4"/>
    <property type="match status" value="1"/>
</dbReference>
<reference evidence="4" key="1">
    <citation type="submission" date="2017-09" db="EMBL/GenBank/DDBJ databases">
        <title>Depth-based differentiation of microbial function through sediment-hosted aquifers and enrichment of novel symbionts in the deep terrestrial subsurface.</title>
        <authorList>
            <person name="Probst A.J."/>
            <person name="Ladd B."/>
            <person name="Jarett J.K."/>
            <person name="Geller-Mcgrath D.E."/>
            <person name="Sieber C.M.K."/>
            <person name="Emerson J.B."/>
            <person name="Anantharaman K."/>
            <person name="Thomas B.C."/>
            <person name="Malmstrom R."/>
            <person name="Stieglmeier M."/>
            <person name="Klingl A."/>
            <person name="Woyke T."/>
            <person name="Ryan C.M."/>
            <person name="Banfield J.F."/>
        </authorList>
    </citation>
    <scope>NUCLEOTIDE SEQUENCE [LARGE SCALE GENOMIC DNA]</scope>
</reference>
<dbReference type="InterPro" id="IPR007759">
    <property type="entry name" value="Asxl_HARE-HTH"/>
</dbReference>
<dbReference type="PRINTS" id="PR00046">
    <property type="entry name" value="SIGMA70FCT"/>
</dbReference>
<dbReference type="Gene3D" id="1.10.10.10">
    <property type="entry name" value="Winged helix-like DNA-binding domain superfamily/Winged helix DNA-binding domain"/>
    <property type="match status" value="1"/>
</dbReference>
<feature type="domain" description="HTH HARE-type" evidence="2">
    <location>
        <begin position="230"/>
        <end position="295"/>
    </location>
</feature>
<dbReference type="AlphaFoldDB" id="A0A2M7QJ61"/>
<gene>
    <name evidence="3" type="ORF">COY87_01260</name>
</gene>
<dbReference type="Proteomes" id="UP000229401">
    <property type="component" value="Unassembled WGS sequence"/>
</dbReference>
<comment type="caution">
    <text evidence="3">The sequence shown here is derived from an EMBL/GenBank/DDBJ whole genome shotgun (WGS) entry which is preliminary data.</text>
</comment>
<sequence length="360" mass="40959">MELINPSNPLLGKNVNNEDLVTFMLLRLKDSREKEIIVRRYGLKTGERQTLEEIGHDYKLTRERIRQIEARALKKLRHPTNTARNIIKKAVESVILKEGGIISDEQADKLLIPIIGNNNFDGSSLLDLVTDLGGIYTVKIGDVSLYSPLFVNFNLNLIFEKIYQGIKKAQTTLTVDQIKKLIGLNNDLVIDNQTISADIFIAKCCSIHPHIQERKINEYSTYLKNHSSTRIWISMMQNVLEKENTPLHFTEITYKVNEQYKNEKDIDVRRAHSLLIQSPIFAHVGVKGTYGLVNWGIRKESSVVLVEECIKKAGFPIHWTQILNYVGKYKSTSKANVRAILDNSGKFVHIGEGVYGIKNS</sequence>
<name>A0A2M7QJ61_9BACT</name>
<protein>
    <recommendedName>
        <fullName evidence="2">HTH HARE-type domain-containing protein</fullName>
    </recommendedName>
</protein>
<accession>A0A2M7QJ61</accession>
<dbReference type="Gene3D" id="1.10.10.1250">
    <property type="entry name" value="RNA polymerase, subunit delta, N-terminal domain"/>
    <property type="match status" value="1"/>
</dbReference>
<keyword evidence="1" id="KW-0804">Transcription</keyword>
<dbReference type="SUPFAM" id="SSF88659">
    <property type="entry name" value="Sigma3 and sigma4 domains of RNA polymerase sigma factors"/>
    <property type="match status" value="1"/>
</dbReference>